<comment type="subunit">
    <text evidence="6">Part of the 30S ribosomal subunit.</text>
</comment>
<name>A1BJ25_CHLPD</name>
<evidence type="ECO:0000256" key="7">
    <source>
        <dbReference type="RuleBase" id="RU003872"/>
    </source>
</evidence>
<evidence type="ECO:0000313" key="10">
    <source>
        <dbReference type="Proteomes" id="UP000008701"/>
    </source>
</evidence>
<keyword evidence="5 6" id="KW-0687">Ribonucleoprotein</keyword>
<evidence type="ECO:0000256" key="4">
    <source>
        <dbReference type="ARBA" id="ARBA00022980"/>
    </source>
</evidence>
<dbReference type="GO" id="GO:0003735">
    <property type="term" value="F:structural constituent of ribosome"/>
    <property type="evidence" value="ECO:0007669"/>
    <property type="project" value="UniProtKB-UniRule"/>
</dbReference>
<sequence>MSMDESKIISAAGGQESQSRGRKKSWQGKVVSDKMDKAIIVVVERRVQHPVYKKYFKKTTRLMAHDEKNEAGIGDLVKVVECRPLSKRKSCRLVEIIEKAK</sequence>
<feature type="region of interest" description="Disordered" evidence="8">
    <location>
        <begin position="1"/>
        <end position="29"/>
    </location>
</feature>
<dbReference type="KEGG" id="cph:Cpha266_2414"/>
<evidence type="ECO:0000256" key="3">
    <source>
        <dbReference type="ARBA" id="ARBA00022884"/>
    </source>
</evidence>
<dbReference type="InterPro" id="IPR019979">
    <property type="entry name" value="Ribosomal_uS17_CS"/>
</dbReference>
<dbReference type="PANTHER" id="PTHR10744:SF1">
    <property type="entry name" value="SMALL RIBOSOMAL SUBUNIT PROTEIN US17M"/>
    <property type="match status" value="1"/>
</dbReference>
<evidence type="ECO:0000256" key="5">
    <source>
        <dbReference type="ARBA" id="ARBA00023274"/>
    </source>
</evidence>
<evidence type="ECO:0000256" key="6">
    <source>
        <dbReference type="HAMAP-Rule" id="MF_01345"/>
    </source>
</evidence>
<dbReference type="GO" id="GO:0022627">
    <property type="term" value="C:cytosolic small ribosomal subunit"/>
    <property type="evidence" value="ECO:0007669"/>
    <property type="project" value="UniProtKB-UniRule"/>
</dbReference>
<dbReference type="RefSeq" id="WP_011746184.1">
    <property type="nucleotide sequence ID" value="NC_008639.1"/>
</dbReference>
<dbReference type="InterPro" id="IPR019984">
    <property type="entry name" value="Ribosomal_uS17_bact/chlr"/>
</dbReference>
<dbReference type="PRINTS" id="PR00973">
    <property type="entry name" value="RIBOSOMALS17"/>
</dbReference>
<evidence type="ECO:0000256" key="8">
    <source>
        <dbReference type="SAM" id="MobiDB-lite"/>
    </source>
</evidence>
<keyword evidence="3 6" id="KW-0694">RNA-binding</keyword>
<dbReference type="Pfam" id="PF00366">
    <property type="entry name" value="Ribosomal_S17"/>
    <property type="match status" value="1"/>
</dbReference>
<dbReference type="Proteomes" id="UP000008701">
    <property type="component" value="Chromosome"/>
</dbReference>
<proteinExistence type="inferred from homology"/>
<reference evidence="9 10" key="1">
    <citation type="submission" date="2006-12" db="EMBL/GenBank/DDBJ databases">
        <title>Complete sequence of Chlorobium phaeobacteroides DSM 266.</title>
        <authorList>
            <consortium name="US DOE Joint Genome Institute"/>
            <person name="Copeland A."/>
            <person name="Lucas S."/>
            <person name="Lapidus A."/>
            <person name="Barry K."/>
            <person name="Detter J.C."/>
            <person name="Glavina del Rio T."/>
            <person name="Hammon N."/>
            <person name="Israni S."/>
            <person name="Pitluck S."/>
            <person name="Goltsman E."/>
            <person name="Schmutz J."/>
            <person name="Larimer F."/>
            <person name="Land M."/>
            <person name="Hauser L."/>
            <person name="Mikhailova N."/>
            <person name="Li T."/>
            <person name="Overmann J."/>
            <person name="Bryant D.A."/>
            <person name="Richardson P."/>
        </authorList>
    </citation>
    <scope>NUCLEOTIDE SEQUENCE [LARGE SCALE GENOMIC DNA]</scope>
    <source>
        <strain evidence="9 10">DSM 266</strain>
    </source>
</reference>
<keyword evidence="2 6" id="KW-0699">rRNA-binding</keyword>
<dbReference type="GO" id="GO:0019843">
    <property type="term" value="F:rRNA binding"/>
    <property type="evidence" value="ECO:0007669"/>
    <property type="project" value="UniProtKB-UniRule"/>
</dbReference>
<organism evidence="9 10">
    <name type="scientific">Chlorobium phaeobacteroides (strain DSM 266 / SMG 266 / 2430)</name>
    <dbReference type="NCBI Taxonomy" id="290317"/>
    <lineage>
        <taxon>Bacteria</taxon>
        <taxon>Pseudomonadati</taxon>
        <taxon>Chlorobiota</taxon>
        <taxon>Chlorobiia</taxon>
        <taxon>Chlorobiales</taxon>
        <taxon>Chlorobiaceae</taxon>
        <taxon>Chlorobium/Pelodictyon group</taxon>
        <taxon>Chlorobium</taxon>
    </lineage>
</organism>
<comment type="function">
    <text evidence="6">One of the primary rRNA binding proteins, it binds specifically to the 5'-end of 16S ribosomal RNA.</text>
</comment>
<evidence type="ECO:0000313" key="9">
    <source>
        <dbReference type="EMBL" id="ABL66402.1"/>
    </source>
</evidence>
<dbReference type="STRING" id="290317.Cpha266_2414"/>
<dbReference type="CDD" id="cd00364">
    <property type="entry name" value="Ribosomal_uS17"/>
    <property type="match status" value="1"/>
</dbReference>
<accession>A1BJ25</accession>
<dbReference type="HOGENOM" id="CLU_073626_1_0_10"/>
<dbReference type="NCBIfam" id="TIGR03635">
    <property type="entry name" value="uS17_bact"/>
    <property type="match status" value="1"/>
</dbReference>
<protein>
    <recommendedName>
        <fullName evidence="6">Small ribosomal subunit protein uS17</fullName>
    </recommendedName>
</protein>
<keyword evidence="10" id="KW-1185">Reference proteome</keyword>
<dbReference type="GO" id="GO:0006412">
    <property type="term" value="P:translation"/>
    <property type="evidence" value="ECO:0007669"/>
    <property type="project" value="UniProtKB-UniRule"/>
</dbReference>
<dbReference type="eggNOG" id="COG0186">
    <property type="taxonomic scope" value="Bacteria"/>
</dbReference>
<dbReference type="NCBIfam" id="NF004123">
    <property type="entry name" value="PRK05610.1"/>
    <property type="match status" value="1"/>
</dbReference>
<keyword evidence="4 6" id="KW-0689">Ribosomal protein</keyword>
<dbReference type="InterPro" id="IPR000266">
    <property type="entry name" value="Ribosomal_uS17"/>
</dbReference>
<dbReference type="EMBL" id="CP000492">
    <property type="protein sequence ID" value="ABL66402.1"/>
    <property type="molecule type" value="Genomic_DNA"/>
</dbReference>
<dbReference type="HAMAP" id="MF_01345_B">
    <property type="entry name" value="Ribosomal_uS17_B"/>
    <property type="match status" value="1"/>
</dbReference>
<gene>
    <name evidence="6" type="primary">rpsQ</name>
    <name evidence="9" type="ordered locus">Cpha266_2414</name>
</gene>
<dbReference type="Gene3D" id="2.40.50.140">
    <property type="entry name" value="Nucleic acid-binding proteins"/>
    <property type="match status" value="1"/>
</dbReference>
<dbReference type="PROSITE" id="PS00056">
    <property type="entry name" value="RIBOSOMAL_S17"/>
    <property type="match status" value="1"/>
</dbReference>
<evidence type="ECO:0000256" key="1">
    <source>
        <dbReference type="ARBA" id="ARBA00010254"/>
    </source>
</evidence>
<dbReference type="PANTHER" id="PTHR10744">
    <property type="entry name" value="40S RIBOSOMAL PROTEIN S11 FAMILY MEMBER"/>
    <property type="match status" value="1"/>
</dbReference>
<dbReference type="InterPro" id="IPR012340">
    <property type="entry name" value="NA-bd_OB-fold"/>
</dbReference>
<dbReference type="SUPFAM" id="SSF50249">
    <property type="entry name" value="Nucleic acid-binding proteins"/>
    <property type="match status" value="1"/>
</dbReference>
<dbReference type="AlphaFoldDB" id="A1BJ25"/>
<evidence type="ECO:0000256" key="2">
    <source>
        <dbReference type="ARBA" id="ARBA00022730"/>
    </source>
</evidence>
<comment type="similarity">
    <text evidence="1 6 7">Belongs to the universal ribosomal protein uS17 family.</text>
</comment>